<keyword evidence="3" id="KW-1185">Reference proteome</keyword>
<comment type="caution">
    <text evidence="2">The sequence shown here is derived from an EMBL/GenBank/DDBJ whole genome shotgun (WGS) entry which is preliminary data.</text>
</comment>
<feature type="region of interest" description="Disordered" evidence="1">
    <location>
        <begin position="171"/>
        <end position="206"/>
    </location>
</feature>
<sequence length="320" mass="35017">MSGENKKVERGAGEGYFQSADIRYRSQPSGAAQTAPKKKPLTLKEELAEAQKASNKTYDKPITNDQLLSMVTGISSKLSILSKTAQQEWKDSMDGNVRAASLDLRRSQDRMKAATNSLLANLTGFGRKISQRSRELANVNVAPVPVKHNVSKLYELSIVAVMRQKEEERKQLEEAKNKKESQAVQEAKKPQQKEEEAIEKGEYDKPTQEATMMMKTEEVGNLMKEAVGKVVEEEAAAEGVEKEAVAEGVEKEAVAEVIEKQAAAEGVEKEAVAEVIEKQAAAEGVEKEAVAEVIEKVMEEAAVKVEEEGEAKVEEGVVAK</sequence>
<dbReference type="AlphaFoldDB" id="A0A226DFH7"/>
<feature type="compositionally biased region" description="Basic and acidic residues" evidence="1">
    <location>
        <begin position="1"/>
        <end position="12"/>
    </location>
</feature>
<evidence type="ECO:0000313" key="3">
    <source>
        <dbReference type="Proteomes" id="UP000198287"/>
    </source>
</evidence>
<proteinExistence type="predicted"/>
<feature type="region of interest" description="Disordered" evidence="1">
    <location>
        <begin position="1"/>
        <end position="56"/>
    </location>
</feature>
<gene>
    <name evidence="2" type="ORF">Fcan01_21164</name>
</gene>
<accession>A0A226DFH7</accession>
<dbReference type="EMBL" id="LNIX01000020">
    <property type="protein sequence ID" value="OXA43880.1"/>
    <property type="molecule type" value="Genomic_DNA"/>
</dbReference>
<evidence type="ECO:0000313" key="2">
    <source>
        <dbReference type="EMBL" id="OXA43880.1"/>
    </source>
</evidence>
<evidence type="ECO:0000256" key="1">
    <source>
        <dbReference type="SAM" id="MobiDB-lite"/>
    </source>
</evidence>
<name>A0A226DFH7_FOLCA</name>
<organism evidence="2 3">
    <name type="scientific">Folsomia candida</name>
    <name type="common">Springtail</name>
    <dbReference type="NCBI Taxonomy" id="158441"/>
    <lineage>
        <taxon>Eukaryota</taxon>
        <taxon>Metazoa</taxon>
        <taxon>Ecdysozoa</taxon>
        <taxon>Arthropoda</taxon>
        <taxon>Hexapoda</taxon>
        <taxon>Collembola</taxon>
        <taxon>Entomobryomorpha</taxon>
        <taxon>Isotomoidea</taxon>
        <taxon>Isotomidae</taxon>
        <taxon>Proisotominae</taxon>
        <taxon>Folsomia</taxon>
    </lineage>
</organism>
<dbReference type="Proteomes" id="UP000198287">
    <property type="component" value="Unassembled WGS sequence"/>
</dbReference>
<reference evidence="2 3" key="1">
    <citation type="submission" date="2015-12" db="EMBL/GenBank/DDBJ databases">
        <title>The genome of Folsomia candida.</title>
        <authorList>
            <person name="Faddeeva A."/>
            <person name="Derks M.F."/>
            <person name="Anvar Y."/>
            <person name="Smit S."/>
            <person name="Van Straalen N."/>
            <person name="Roelofs D."/>
        </authorList>
    </citation>
    <scope>NUCLEOTIDE SEQUENCE [LARGE SCALE GENOMIC DNA]</scope>
    <source>
        <strain evidence="2 3">VU population</strain>
        <tissue evidence="2">Whole body</tissue>
    </source>
</reference>
<protein>
    <submittedName>
        <fullName evidence="2">Uncharacterized protein</fullName>
    </submittedName>
</protein>